<dbReference type="EMBL" id="AP019514">
    <property type="protein sequence ID" value="BBI59974.1"/>
    <property type="molecule type" value="Genomic_DNA"/>
</dbReference>
<feature type="compositionally biased region" description="Polar residues" evidence="1">
    <location>
        <begin position="66"/>
        <end position="75"/>
    </location>
</feature>
<feature type="region of interest" description="Disordered" evidence="1">
    <location>
        <begin position="56"/>
        <end position="75"/>
    </location>
</feature>
<protein>
    <submittedName>
        <fullName evidence="2">Uncharacterized protein</fullName>
    </submittedName>
</protein>
<gene>
    <name evidence="2" type="ORF">HSBAA_12800</name>
</gene>
<sequence length="75" mass="7779">MRSGIPIQTLTCQPAPPVATLTRRLKGSVANDPANKVTAVSCKGGVALANSAKSGAALQKHDGHQCRTNTVPTWK</sequence>
<evidence type="ECO:0000313" key="3">
    <source>
        <dbReference type="Proteomes" id="UP000320231"/>
    </source>
</evidence>
<evidence type="ECO:0000313" key="2">
    <source>
        <dbReference type="EMBL" id="BBI59974.1"/>
    </source>
</evidence>
<dbReference type="KEGG" id="hsr:HSBAA_12800"/>
<reference evidence="2 3" key="1">
    <citation type="journal article" date="2019" name="Microbiol. Resour. Announc.">
        <title>Complete Genome Sequence of Halomonas sulfidaeris Strain Esulfide1 Isolated from a Metal Sulfide Rock at a Depth of 2,200 Meters, Obtained Using Nanopore Sequencing.</title>
        <authorList>
            <person name="Saito M."/>
            <person name="Nishigata A."/>
            <person name="Galipon J."/>
            <person name="Arakawa K."/>
        </authorList>
    </citation>
    <scope>NUCLEOTIDE SEQUENCE [LARGE SCALE GENOMIC DNA]</scope>
    <source>
        <strain evidence="2 3">ATCC BAA-803</strain>
    </source>
</reference>
<accession>A0A455U9H4</accession>
<organism evidence="2 3">
    <name type="scientific">Vreelandella sulfidaeris</name>
    <dbReference type="NCBI Taxonomy" id="115553"/>
    <lineage>
        <taxon>Bacteria</taxon>
        <taxon>Pseudomonadati</taxon>
        <taxon>Pseudomonadota</taxon>
        <taxon>Gammaproteobacteria</taxon>
        <taxon>Oceanospirillales</taxon>
        <taxon>Halomonadaceae</taxon>
        <taxon>Vreelandella</taxon>
    </lineage>
</organism>
<dbReference type="Proteomes" id="UP000320231">
    <property type="component" value="Chromosome"/>
</dbReference>
<name>A0A455U9H4_9GAMM</name>
<dbReference type="AlphaFoldDB" id="A0A455U9H4"/>
<evidence type="ECO:0000256" key="1">
    <source>
        <dbReference type="SAM" id="MobiDB-lite"/>
    </source>
</evidence>
<proteinExistence type="predicted"/>